<dbReference type="Proteomes" id="UP001498476">
    <property type="component" value="Unassembled WGS sequence"/>
</dbReference>
<dbReference type="EMBL" id="JAZAVJ010000603">
    <property type="protein sequence ID" value="KAK7393927.1"/>
    <property type="molecule type" value="Genomic_DNA"/>
</dbReference>
<evidence type="ECO:0000259" key="2">
    <source>
        <dbReference type="PROSITE" id="PS50181"/>
    </source>
</evidence>
<name>A0ABR1GGN8_9HYPO</name>
<evidence type="ECO:0000313" key="4">
    <source>
        <dbReference type="Proteomes" id="UP001498476"/>
    </source>
</evidence>
<feature type="region of interest" description="Disordered" evidence="1">
    <location>
        <begin position="553"/>
        <end position="606"/>
    </location>
</feature>
<dbReference type="InterPro" id="IPR001810">
    <property type="entry name" value="F-box_dom"/>
</dbReference>
<organism evidence="3 4">
    <name type="scientific">Neonectria punicea</name>
    <dbReference type="NCBI Taxonomy" id="979145"/>
    <lineage>
        <taxon>Eukaryota</taxon>
        <taxon>Fungi</taxon>
        <taxon>Dikarya</taxon>
        <taxon>Ascomycota</taxon>
        <taxon>Pezizomycotina</taxon>
        <taxon>Sordariomycetes</taxon>
        <taxon>Hypocreomycetidae</taxon>
        <taxon>Hypocreales</taxon>
        <taxon>Nectriaceae</taxon>
        <taxon>Neonectria</taxon>
    </lineage>
</organism>
<dbReference type="Pfam" id="PF00646">
    <property type="entry name" value="F-box"/>
    <property type="match status" value="1"/>
</dbReference>
<accession>A0ABR1GGN8</accession>
<evidence type="ECO:0000256" key="1">
    <source>
        <dbReference type="SAM" id="MobiDB-lite"/>
    </source>
</evidence>
<dbReference type="SMART" id="SM00256">
    <property type="entry name" value="FBOX"/>
    <property type="match status" value="1"/>
</dbReference>
<feature type="domain" description="F-box" evidence="2">
    <location>
        <begin position="1"/>
        <end position="50"/>
    </location>
</feature>
<comment type="caution">
    <text evidence="3">The sequence shown here is derived from an EMBL/GenBank/DDBJ whole genome shotgun (WGS) entry which is preliminary data.</text>
</comment>
<sequence>MNLLKLPIEIISLICERLHIDHLFSFGQTCHHLRYILHSESICRKALKRLRFSAEAVEARASLAYARGFRRLVKRRNAVRGGEPYLVAVVAMAETFIYTNGVLCYTVDRENLHVLDVHRSATEELVVKVPWMLHSAVPGFRWSSPYTFRPVYYSDSILSCLCSHKDCDGATKSWLVILRTKDVKLLALRQLHATQKLFVRNDADYLVYGTKSHPEFDGFKRWVLQRLDLRRLEWAAADLVLWNVAGSNLGQNICFEIFDGHFYCLSNKNKLQPEHGKWNSYYHIVRFPLREATRESCKSPPMRNLWRRHAAEGPVDQRWDSLQLTRDDGSGKLFIVESRREWLPTNAQSQRSCYKKEVQFTLDENSGLTCHPLSDILRDTLPIQESSDDEGQGPNAWDSETHVETRLPENVHVGDNGAMGTMFTIGECFVRFYNSSCDTFVDLINDSERLRLRVRPKLETADGNTELGQSPETHGVTFWPPDQTSPPNARLAQLHNILYPQIPLGEVGWAMDDRSLVYAPGHAAPGRPRPLVLISFDAAIRLPAFPKLRLNGTDASISTPDGSHPAADGAGIPPESSASTHSRDSPDPKYPQNPSPNGASNVTPTTSVPWAKTCRALYLRMPKTESSPCGFDMSY</sequence>
<protein>
    <recommendedName>
        <fullName evidence="2">F-box domain-containing protein</fullName>
    </recommendedName>
</protein>
<dbReference type="InterPro" id="IPR036047">
    <property type="entry name" value="F-box-like_dom_sf"/>
</dbReference>
<proteinExistence type="predicted"/>
<dbReference type="CDD" id="cd09917">
    <property type="entry name" value="F-box_SF"/>
    <property type="match status" value="1"/>
</dbReference>
<keyword evidence="4" id="KW-1185">Reference proteome</keyword>
<dbReference type="PROSITE" id="PS50181">
    <property type="entry name" value="FBOX"/>
    <property type="match status" value="1"/>
</dbReference>
<reference evidence="3 4" key="1">
    <citation type="journal article" date="2025" name="Microbiol. Resour. Announc.">
        <title>Draft genome sequences for Neonectria magnoliae and Neonectria punicea, canker pathogens of Liriodendron tulipifera and Acer saccharum in West Virginia.</title>
        <authorList>
            <person name="Petronek H.M."/>
            <person name="Kasson M.T."/>
            <person name="Metheny A.M."/>
            <person name="Stauder C.M."/>
            <person name="Lovett B."/>
            <person name="Lynch S.C."/>
            <person name="Garnas J.R."/>
            <person name="Kasson L.R."/>
            <person name="Stajich J.E."/>
        </authorList>
    </citation>
    <scope>NUCLEOTIDE SEQUENCE [LARGE SCALE GENOMIC DNA]</scope>
    <source>
        <strain evidence="3 4">NRRL 64653</strain>
    </source>
</reference>
<gene>
    <name evidence="3" type="ORF">QQX98_013290</name>
</gene>
<feature type="compositionally biased region" description="Polar residues" evidence="1">
    <location>
        <begin position="595"/>
        <end position="606"/>
    </location>
</feature>
<evidence type="ECO:0000313" key="3">
    <source>
        <dbReference type="EMBL" id="KAK7393927.1"/>
    </source>
</evidence>
<dbReference type="SUPFAM" id="SSF81383">
    <property type="entry name" value="F-box domain"/>
    <property type="match status" value="1"/>
</dbReference>